<reference evidence="2 3" key="1">
    <citation type="submission" date="2014-06" db="EMBL/GenBank/DDBJ databases">
        <title>Genome sequence of the intracellular symbiont Blattabacterium cuenoti, strain CPU2 from the wood feeding cockroach Cryptocercus punctulatus.</title>
        <authorList>
            <person name="Kinjo Y."/>
            <person name="Ohkuma M."/>
            <person name="Tokuda G."/>
        </authorList>
    </citation>
    <scope>NUCLEOTIDE SEQUENCE [LARGE SCALE GENOMIC DNA]</scope>
    <source>
        <strain evidence="2 3">CPU2</strain>
    </source>
</reference>
<dbReference type="RefSeq" id="WP_110548550.1">
    <property type="nucleotide sequence ID" value="NZ_AP014610.1"/>
</dbReference>
<evidence type="ECO:0000313" key="3">
    <source>
        <dbReference type="Proteomes" id="UP000262607"/>
    </source>
</evidence>
<dbReference type="EMBL" id="AP014610">
    <property type="protein sequence ID" value="BBA17986.1"/>
    <property type="molecule type" value="Genomic_DNA"/>
</dbReference>
<gene>
    <name evidence="2" type="ORF">CPU2_508</name>
</gene>
<dbReference type="Pfam" id="PF07659">
    <property type="entry name" value="DUF1599"/>
    <property type="match status" value="1"/>
</dbReference>
<name>A0AAD1CML3_9FLAO</name>
<protein>
    <recommendedName>
        <fullName evidence="1">Nucleotide modification associated domain-containing protein</fullName>
    </recommendedName>
</protein>
<dbReference type="InterPro" id="IPR011630">
    <property type="entry name" value="DUF1599"/>
</dbReference>
<evidence type="ECO:0000313" key="2">
    <source>
        <dbReference type="EMBL" id="BBA17986.1"/>
    </source>
</evidence>
<sequence>MNHISIDFIIKKCKKLFKKKLKDYDLSWKIIKIYSMIDQIFIKVFRIQNIQKRGYQKVKEEKIIDTYIDVINYIIITIIKLNTSNNLEKNISHSKIICLYIQQFNKIKNWKKNIELYNKKIGDPSIEKILEYIFYLKKKKEKILSNNLEIIFFKILKITILLLIKDIKKNK</sequence>
<proteinExistence type="predicted"/>
<dbReference type="Proteomes" id="UP000262607">
    <property type="component" value="Chromosome"/>
</dbReference>
<organism evidence="2 3">
    <name type="scientific">Blattabacterium punctulatus CPU2</name>
    <dbReference type="NCBI Taxonomy" id="1457032"/>
    <lineage>
        <taxon>Bacteria</taxon>
        <taxon>Pseudomonadati</taxon>
        <taxon>Bacteroidota</taxon>
        <taxon>Flavobacteriia</taxon>
        <taxon>Flavobacteriales</taxon>
        <taxon>Blattabacteriaceae</taxon>
        <taxon>Blattabacterium</taxon>
    </lineage>
</organism>
<dbReference type="GeneID" id="66556560"/>
<evidence type="ECO:0000259" key="1">
    <source>
        <dbReference type="Pfam" id="PF07659"/>
    </source>
</evidence>
<feature type="domain" description="Nucleotide modification associated" evidence="1">
    <location>
        <begin position="20"/>
        <end position="81"/>
    </location>
</feature>
<accession>A0AAD1CML3</accession>
<dbReference type="AlphaFoldDB" id="A0AAD1CML3"/>